<reference evidence="2" key="1">
    <citation type="journal article" date="2022" name="Mol. Ecol. Resour.">
        <title>The genomes of chicory, endive, great burdock and yacon provide insights into Asteraceae palaeo-polyploidization history and plant inulin production.</title>
        <authorList>
            <person name="Fan W."/>
            <person name="Wang S."/>
            <person name="Wang H."/>
            <person name="Wang A."/>
            <person name="Jiang F."/>
            <person name="Liu H."/>
            <person name="Zhao H."/>
            <person name="Xu D."/>
            <person name="Zhang Y."/>
        </authorList>
    </citation>
    <scope>NUCLEOTIDE SEQUENCE [LARGE SCALE GENOMIC DNA]</scope>
    <source>
        <strain evidence="2">cv. Niubang</strain>
    </source>
</reference>
<reference evidence="1 2" key="2">
    <citation type="journal article" date="2022" name="Mol. Ecol. Resour.">
        <title>The genomes of chicory, endive, great burdock and yacon provide insights into Asteraceae paleo-polyploidization history and plant inulin production.</title>
        <authorList>
            <person name="Fan W."/>
            <person name="Wang S."/>
            <person name="Wang H."/>
            <person name="Wang A."/>
            <person name="Jiang F."/>
            <person name="Liu H."/>
            <person name="Zhao H."/>
            <person name="Xu D."/>
            <person name="Zhang Y."/>
        </authorList>
    </citation>
    <scope>NUCLEOTIDE SEQUENCE [LARGE SCALE GENOMIC DNA]</scope>
    <source>
        <strain evidence="2">cv. Niubang</strain>
    </source>
</reference>
<evidence type="ECO:0000313" key="2">
    <source>
        <dbReference type="Proteomes" id="UP001055879"/>
    </source>
</evidence>
<proteinExistence type="predicted"/>
<gene>
    <name evidence="1" type="ORF">L6452_10512</name>
</gene>
<sequence length="111" mass="12576">MESALGVKPSVVNVAAICGSLRKASFKHSLIRSAIDLSKQSVEGMLIQYVDLSPLPMLNTNIKIDYKYPPPVKTDRNFFLFCLLLPTTSLSSSFVSNLDRDREHRRRNIHR</sequence>
<dbReference type="EMBL" id="CM042049">
    <property type="protein sequence ID" value="KAI3747831.1"/>
    <property type="molecule type" value="Genomic_DNA"/>
</dbReference>
<name>A0ACB9DN06_ARCLA</name>
<keyword evidence="2" id="KW-1185">Reference proteome</keyword>
<organism evidence="1 2">
    <name type="scientific">Arctium lappa</name>
    <name type="common">Greater burdock</name>
    <name type="synonym">Lappa major</name>
    <dbReference type="NCBI Taxonomy" id="4217"/>
    <lineage>
        <taxon>Eukaryota</taxon>
        <taxon>Viridiplantae</taxon>
        <taxon>Streptophyta</taxon>
        <taxon>Embryophyta</taxon>
        <taxon>Tracheophyta</taxon>
        <taxon>Spermatophyta</taxon>
        <taxon>Magnoliopsida</taxon>
        <taxon>eudicotyledons</taxon>
        <taxon>Gunneridae</taxon>
        <taxon>Pentapetalae</taxon>
        <taxon>asterids</taxon>
        <taxon>campanulids</taxon>
        <taxon>Asterales</taxon>
        <taxon>Asteraceae</taxon>
        <taxon>Carduoideae</taxon>
        <taxon>Cardueae</taxon>
        <taxon>Arctiinae</taxon>
        <taxon>Arctium</taxon>
    </lineage>
</organism>
<comment type="caution">
    <text evidence="1">The sequence shown here is derived from an EMBL/GenBank/DDBJ whole genome shotgun (WGS) entry which is preliminary data.</text>
</comment>
<evidence type="ECO:0000313" key="1">
    <source>
        <dbReference type="EMBL" id="KAI3747831.1"/>
    </source>
</evidence>
<protein>
    <submittedName>
        <fullName evidence="1">Uncharacterized protein</fullName>
    </submittedName>
</protein>
<accession>A0ACB9DN06</accession>
<dbReference type="Proteomes" id="UP001055879">
    <property type="component" value="Linkage Group LG03"/>
</dbReference>